<feature type="region of interest" description="Disordered" evidence="1">
    <location>
        <begin position="1"/>
        <end position="36"/>
    </location>
</feature>
<feature type="compositionally biased region" description="Low complexity" evidence="1">
    <location>
        <begin position="1"/>
        <end position="29"/>
    </location>
</feature>
<dbReference type="InterPro" id="IPR017896">
    <property type="entry name" value="4Fe4S_Fe-S-bd"/>
</dbReference>
<reference evidence="3" key="1">
    <citation type="submission" date="2014-05" db="EMBL/GenBank/DDBJ databases">
        <title>The transcriptome of the halophilic microalga Tetraselmis sp. GSL018 isolated from the Great Salt Lake, Utah.</title>
        <authorList>
            <person name="Jinkerson R.E."/>
            <person name="D'Adamo S."/>
            <person name="Posewitz M.C."/>
        </authorList>
    </citation>
    <scope>NUCLEOTIDE SEQUENCE</scope>
    <source>
        <strain evidence="3">GSL018</strain>
    </source>
</reference>
<feature type="domain" description="4Fe-4S ferredoxin-type" evidence="2">
    <location>
        <begin position="371"/>
        <end position="401"/>
    </location>
</feature>
<feature type="compositionally biased region" description="Low complexity" evidence="1">
    <location>
        <begin position="320"/>
        <end position="338"/>
    </location>
</feature>
<accession>A0A061SI85</accession>
<sequence>MFTPTEASTNTPSETPTESPTPAATQAASGQRELRPEVISSITTEVQQRIESQSAEEVFDSLQTEEAQQSLRESGISEEDLEYLGTDEAREDIAALKETLPASANRGQTIKTLKNLAVSNPRVFTVTVALSSTDNFGYVLEILSGLVVRASNGASNNRGNQQRRLLEAMEPPGKLMYDLTAASLSKQETAQLLDRLQRIAKRDEDVYRRMGDALREAMVTEEIGSTLLNLSLVNSTTPENGTDPLANGTFTPGVYYPTGEFREVYAEMVARAASVERTAVTVTAVLAVDNPLISDLLYVVHTINLQRCRCFLCDERRPASSETDSESSSPSVRSSSESAAIDFLDEETTDALYDCVREGTVLYKGFVYSTRITQIDIEMPCDQCGQFVSSCPEHSSQIEGYRTEQDVLRTFVGSPAVEASKSTDGGSIANRNDVPSAPGHFKKVGRAGTPADYSSRAYLYGETTIIIPQKPSSSDGYSSYAREGGVCHALSSE</sequence>
<dbReference type="AlphaFoldDB" id="A0A061SI85"/>
<gene>
    <name evidence="3" type="ORF">TSPGSL018_5755</name>
</gene>
<evidence type="ECO:0000313" key="3">
    <source>
        <dbReference type="EMBL" id="JAC82426.1"/>
    </source>
</evidence>
<dbReference type="EMBL" id="GBEZ01002647">
    <property type="protein sequence ID" value="JAC82426.1"/>
    <property type="molecule type" value="Transcribed_RNA"/>
</dbReference>
<protein>
    <recommendedName>
        <fullName evidence="2">4Fe-4S ferredoxin-type domain-containing protein</fullName>
    </recommendedName>
</protein>
<name>A0A061SI85_9CHLO</name>
<feature type="region of interest" description="Disordered" evidence="1">
    <location>
        <begin position="319"/>
        <end position="340"/>
    </location>
</feature>
<evidence type="ECO:0000259" key="2">
    <source>
        <dbReference type="PROSITE" id="PS51379"/>
    </source>
</evidence>
<dbReference type="PROSITE" id="PS51379">
    <property type="entry name" value="4FE4S_FER_2"/>
    <property type="match status" value="1"/>
</dbReference>
<evidence type="ECO:0000256" key="1">
    <source>
        <dbReference type="SAM" id="MobiDB-lite"/>
    </source>
</evidence>
<feature type="region of interest" description="Disordered" evidence="1">
    <location>
        <begin position="417"/>
        <end position="448"/>
    </location>
</feature>
<proteinExistence type="predicted"/>
<organism evidence="3">
    <name type="scientific">Tetraselmis sp. GSL018</name>
    <dbReference type="NCBI Taxonomy" id="582737"/>
    <lineage>
        <taxon>Eukaryota</taxon>
        <taxon>Viridiplantae</taxon>
        <taxon>Chlorophyta</taxon>
        <taxon>core chlorophytes</taxon>
        <taxon>Chlorodendrophyceae</taxon>
        <taxon>Chlorodendrales</taxon>
        <taxon>Chlorodendraceae</taxon>
        <taxon>Tetraselmis</taxon>
    </lineage>
</organism>